<dbReference type="InterPro" id="IPR013096">
    <property type="entry name" value="Cupin_2"/>
</dbReference>
<sequence length="170" mass="18602">MSFFLPPHPYPPARHEGPPAASARWRRAGGPPDVVSRTGSCDHLATGATTRGDYGLYRWDMGPEPSGPSPHVHRTISEAFFVLSGVVRLHDGTGWADARPGDFVHVPEGGVHGFRNESGEPASMLILFSPGAPRERYFEGLAHLSLGGERPSDEEMAEFYARHDTWWVGD</sequence>
<dbReference type="Proteomes" id="UP000265614">
    <property type="component" value="Unassembled WGS sequence"/>
</dbReference>
<dbReference type="Pfam" id="PF07883">
    <property type="entry name" value="Cupin_2"/>
    <property type="match status" value="1"/>
</dbReference>
<protein>
    <submittedName>
        <fullName evidence="3">Cupin domain-containing protein</fullName>
    </submittedName>
</protein>
<reference evidence="3 4" key="1">
    <citation type="submission" date="2018-09" db="EMBL/GenBank/DDBJ databases">
        <title>YIM 75000 draft genome.</title>
        <authorList>
            <person name="Tang S."/>
            <person name="Feng Y."/>
        </authorList>
    </citation>
    <scope>NUCLEOTIDE SEQUENCE [LARGE SCALE GENOMIC DNA]</scope>
    <source>
        <strain evidence="3 4">YIM 75000</strain>
    </source>
</reference>
<proteinExistence type="predicted"/>
<dbReference type="InterPro" id="IPR011051">
    <property type="entry name" value="RmlC_Cupin_sf"/>
</dbReference>
<dbReference type="SUPFAM" id="SSF51182">
    <property type="entry name" value="RmlC-like cupins"/>
    <property type="match status" value="1"/>
</dbReference>
<name>A0A3A3Z8V4_9ACTN</name>
<dbReference type="EMBL" id="QZEZ01000001">
    <property type="protein sequence ID" value="RJK97496.1"/>
    <property type="molecule type" value="Genomic_DNA"/>
</dbReference>
<keyword evidence="4" id="KW-1185">Reference proteome</keyword>
<dbReference type="InterPro" id="IPR014710">
    <property type="entry name" value="RmlC-like_jellyroll"/>
</dbReference>
<dbReference type="PANTHER" id="PTHR36440:SF1">
    <property type="entry name" value="PUTATIVE (AFU_ORTHOLOGUE AFUA_8G07350)-RELATED"/>
    <property type="match status" value="1"/>
</dbReference>
<dbReference type="Gene3D" id="2.60.120.10">
    <property type="entry name" value="Jelly Rolls"/>
    <property type="match status" value="1"/>
</dbReference>
<accession>A0A3A3Z8V4</accession>
<feature type="compositionally biased region" description="Pro residues" evidence="1">
    <location>
        <begin position="1"/>
        <end position="12"/>
    </location>
</feature>
<dbReference type="OrthoDB" id="5243731at2"/>
<evidence type="ECO:0000256" key="1">
    <source>
        <dbReference type="SAM" id="MobiDB-lite"/>
    </source>
</evidence>
<gene>
    <name evidence="3" type="ORF">D5H78_00115</name>
</gene>
<dbReference type="AlphaFoldDB" id="A0A3A3Z8V4"/>
<evidence type="ECO:0000313" key="4">
    <source>
        <dbReference type="Proteomes" id="UP000265614"/>
    </source>
</evidence>
<dbReference type="RefSeq" id="WP_119948395.1">
    <property type="nucleotide sequence ID" value="NZ_QZEZ01000001.1"/>
</dbReference>
<dbReference type="PANTHER" id="PTHR36440">
    <property type="entry name" value="PUTATIVE (AFU_ORTHOLOGUE AFUA_8G07350)-RELATED"/>
    <property type="match status" value="1"/>
</dbReference>
<feature type="domain" description="Cupin type-2" evidence="2">
    <location>
        <begin position="59"/>
        <end position="127"/>
    </location>
</feature>
<feature type="region of interest" description="Disordered" evidence="1">
    <location>
        <begin position="1"/>
        <end position="37"/>
    </location>
</feature>
<evidence type="ECO:0000313" key="3">
    <source>
        <dbReference type="EMBL" id="RJK97496.1"/>
    </source>
</evidence>
<organism evidence="3 4">
    <name type="scientific">Vallicoccus soli</name>
    <dbReference type="NCBI Taxonomy" id="2339232"/>
    <lineage>
        <taxon>Bacteria</taxon>
        <taxon>Bacillati</taxon>
        <taxon>Actinomycetota</taxon>
        <taxon>Actinomycetes</taxon>
        <taxon>Motilibacterales</taxon>
        <taxon>Vallicoccaceae</taxon>
        <taxon>Vallicoccus</taxon>
    </lineage>
</organism>
<evidence type="ECO:0000259" key="2">
    <source>
        <dbReference type="Pfam" id="PF07883"/>
    </source>
</evidence>
<dbReference type="InterPro" id="IPR053146">
    <property type="entry name" value="QDO-like"/>
</dbReference>
<comment type="caution">
    <text evidence="3">The sequence shown here is derived from an EMBL/GenBank/DDBJ whole genome shotgun (WGS) entry which is preliminary data.</text>
</comment>